<proteinExistence type="predicted"/>
<feature type="chain" id="PRO_5004344590" evidence="2">
    <location>
        <begin position="23"/>
        <end position="516"/>
    </location>
</feature>
<dbReference type="AlphaFoldDB" id="R0M3A2"/>
<dbReference type="EMBL" id="KB742435">
    <property type="protein sequence ID" value="EOB08590.1"/>
    <property type="molecule type" value="Genomic_DNA"/>
</dbReference>
<keyword evidence="2" id="KW-0732">Signal</keyword>
<evidence type="ECO:0000313" key="3">
    <source>
        <dbReference type="EMBL" id="EOB08590.1"/>
    </source>
</evidence>
<name>R0M3A2_ANAPL</name>
<protein>
    <submittedName>
        <fullName evidence="3">Uncharacterized protein</fullName>
    </submittedName>
</protein>
<dbReference type="Proteomes" id="UP000296049">
    <property type="component" value="Unassembled WGS sequence"/>
</dbReference>
<accession>R0M3A2</accession>
<gene>
    <name evidence="3" type="ORF">Anapl_05871</name>
</gene>
<reference evidence="4" key="1">
    <citation type="journal article" date="2013" name="Nat. Genet.">
        <title>The duck genome and transcriptome provide insight into an avian influenza virus reservoir species.</title>
        <authorList>
            <person name="Huang Y."/>
            <person name="Li Y."/>
            <person name="Burt D.W."/>
            <person name="Chen H."/>
            <person name="Zhang Y."/>
            <person name="Qian W."/>
            <person name="Kim H."/>
            <person name="Gan S."/>
            <person name="Zhao Y."/>
            <person name="Li J."/>
            <person name="Yi K."/>
            <person name="Feng H."/>
            <person name="Zhu P."/>
            <person name="Li B."/>
            <person name="Liu Q."/>
            <person name="Fairley S."/>
            <person name="Magor K.E."/>
            <person name="Du Z."/>
            <person name="Hu X."/>
            <person name="Goodman L."/>
            <person name="Tafer H."/>
            <person name="Vignal A."/>
            <person name="Lee T."/>
            <person name="Kim K.W."/>
            <person name="Sheng Z."/>
            <person name="An Y."/>
            <person name="Searle S."/>
            <person name="Herrero J."/>
            <person name="Groenen M.A."/>
            <person name="Crooijmans R.P."/>
            <person name="Faraut T."/>
            <person name="Cai Q."/>
            <person name="Webster R.G."/>
            <person name="Aldridge J.R."/>
            <person name="Warren W.C."/>
            <person name="Bartschat S."/>
            <person name="Kehr S."/>
            <person name="Marz M."/>
            <person name="Stadler P.F."/>
            <person name="Smith J."/>
            <person name="Kraus R.H."/>
            <person name="Zhao Y."/>
            <person name="Ren L."/>
            <person name="Fei J."/>
            <person name="Morisson M."/>
            <person name="Kaiser P."/>
            <person name="Griffin D.K."/>
            <person name="Rao M."/>
            <person name="Pitel F."/>
            <person name="Wang J."/>
            <person name="Li N."/>
        </authorList>
    </citation>
    <scope>NUCLEOTIDE SEQUENCE [LARGE SCALE GENOMIC DNA]</scope>
</reference>
<evidence type="ECO:0000256" key="1">
    <source>
        <dbReference type="SAM" id="MobiDB-lite"/>
    </source>
</evidence>
<evidence type="ECO:0000313" key="4">
    <source>
        <dbReference type="Proteomes" id="UP000296049"/>
    </source>
</evidence>
<organism evidence="3 4">
    <name type="scientific">Anas platyrhynchos</name>
    <name type="common">Mallard</name>
    <name type="synonym">Anas boschas</name>
    <dbReference type="NCBI Taxonomy" id="8839"/>
    <lineage>
        <taxon>Eukaryota</taxon>
        <taxon>Metazoa</taxon>
        <taxon>Chordata</taxon>
        <taxon>Craniata</taxon>
        <taxon>Vertebrata</taxon>
        <taxon>Euteleostomi</taxon>
        <taxon>Archelosauria</taxon>
        <taxon>Archosauria</taxon>
        <taxon>Dinosauria</taxon>
        <taxon>Saurischia</taxon>
        <taxon>Theropoda</taxon>
        <taxon>Coelurosauria</taxon>
        <taxon>Aves</taxon>
        <taxon>Neognathae</taxon>
        <taxon>Galloanserae</taxon>
        <taxon>Anseriformes</taxon>
        <taxon>Anatidae</taxon>
        <taxon>Anatinae</taxon>
        <taxon>Anas</taxon>
    </lineage>
</organism>
<feature type="signal peptide" evidence="2">
    <location>
        <begin position="1"/>
        <end position="22"/>
    </location>
</feature>
<feature type="region of interest" description="Disordered" evidence="1">
    <location>
        <begin position="481"/>
        <end position="516"/>
    </location>
</feature>
<evidence type="ECO:0000256" key="2">
    <source>
        <dbReference type="SAM" id="SignalP"/>
    </source>
</evidence>
<sequence length="516" mass="56035">MPGDPAACCWCFGLTGIKGCLLLSRTLWDPMRSCVLPSQINMQKDTGWPSVPICRSLVTEDNTIAEQQNILAPPVRAIEIFARCRLFLLIAVWEVVPVQPLYLSASEALPTATGTPGARLAGLSGSSAKRGEVAESVPPLSSSSSSSFPKSGSWSCSWLPGWRLGSALLLAGCGAVQQLARLPGRDARCCCRCSFSSPLAPRLVKACFPGDEGSRGRFPVRIQDQGPDLLWGQISSGAMRPTSAVSVATEDPVFPLHSSSSSQLSAKSPAAEYLLVMTRQKAEASILRLSFAVRRWNWEAEQSAKVLKYWHFCRSDHVKVRKLSTKGLLCTERQCKALHLHTGCCQGSTETQGYPSTQSTIVHFLKIPPFRSNPNVWLSSVGAEPQPHQKRPHHPIAPRLLPKPGSSPWQKMISPVLPVDCVCLEELLRDLTSGEKRGVQVDLCAQISCPQPSNPPDESWHRPTPTQSVPKCISLKSLNEVPKSPCSQQGIETFGFPAGETHSQAPHFDSSPTHTA</sequence>
<keyword evidence="4" id="KW-1185">Reference proteome</keyword>